<dbReference type="SUPFAM" id="SSF68906">
    <property type="entry name" value="SAP domain"/>
    <property type="match status" value="1"/>
</dbReference>
<feature type="domain" description="SAP" evidence="2">
    <location>
        <begin position="9"/>
        <end position="43"/>
    </location>
</feature>
<dbReference type="InterPro" id="IPR036361">
    <property type="entry name" value="SAP_dom_sf"/>
</dbReference>
<proteinExistence type="predicted"/>
<dbReference type="Proteomes" id="UP000887013">
    <property type="component" value="Unassembled WGS sequence"/>
</dbReference>
<feature type="region of interest" description="Disordered" evidence="1">
    <location>
        <begin position="434"/>
        <end position="455"/>
    </location>
</feature>
<dbReference type="PROSITE" id="PS50800">
    <property type="entry name" value="SAP"/>
    <property type="match status" value="1"/>
</dbReference>
<feature type="compositionally biased region" description="Basic and acidic residues" evidence="1">
    <location>
        <begin position="60"/>
        <end position="81"/>
    </location>
</feature>
<dbReference type="PANTHER" id="PTHR45823">
    <property type="entry name" value="T-SNARE COILED-COIL HOMOLOGY DOMAIN-CONTAINING PROTEIN"/>
    <property type="match status" value="1"/>
</dbReference>
<evidence type="ECO:0000313" key="3">
    <source>
        <dbReference type="EMBL" id="GFT54428.1"/>
    </source>
</evidence>
<feature type="region of interest" description="Disordered" evidence="1">
    <location>
        <begin position="44"/>
        <end position="81"/>
    </location>
</feature>
<dbReference type="OrthoDB" id="7554721at2759"/>
<organism evidence="3 4">
    <name type="scientific">Nephila pilipes</name>
    <name type="common">Giant wood spider</name>
    <name type="synonym">Nephila maculata</name>
    <dbReference type="NCBI Taxonomy" id="299642"/>
    <lineage>
        <taxon>Eukaryota</taxon>
        <taxon>Metazoa</taxon>
        <taxon>Ecdysozoa</taxon>
        <taxon>Arthropoda</taxon>
        <taxon>Chelicerata</taxon>
        <taxon>Arachnida</taxon>
        <taxon>Araneae</taxon>
        <taxon>Araneomorphae</taxon>
        <taxon>Entelegynae</taxon>
        <taxon>Araneoidea</taxon>
        <taxon>Nephilidae</taxon>
        <taxon>Nephila</taxon>
    </lineage>
</organism>
<accession>A0A8X6P6V0</accession>
<dbReference type="AlphaFoldDB" id="A0A8X6P6V0"/>
<dbReference type="PANTHER" id="PTHR45823:SF1">
    <property type="entry name" value="T-SNARE COILED-COIL HOMOLOGY DOMAIN-CONTAINING PROTEIN"/>
    <property type="match status" value="1"/>
</dbReference>
<sequence>MADFDIESESGLRVIELREQLSNRGLPTTGLKVELVKRLRDAMESEQSIREVSDESSPEISERIKAVGEKEQAREERKSESEINFNQLLAAMMDMNSNLKEMKAGQREQEGRLLEEMKKKTQEEMKANIVSVINTKIDVIADKVDKNEERLGEIEKNIEKNEERFGEITLEIGKLKEAMKVDISAEKSNFAEENIREQEISQDQPNIAKPNIKIFTYDGKTSWQVYKTQFSIVANGNGWDPVTKARQLAASLRTEAADVLRTVPEEEQLNFEALTEALELRFGEKCLKDFSCLQLKSRQQRQSETLQDLATDVERLSHLAFADCPADVRDTLALQYFIDGVKDPEIQKALRLAELKDLKSALVYGLKYEAAQQASRRDRHLVRGAEITNSDPGMADTLKEMRDIMLSLNVKYNRNAQKTKVTCWRRGAEGHVQRNCQARQDQRAGNAPRTKAQEN</sequence>
<dbReference type="InterPro" id="IPR003034">
    <property type="entry name" value="SAP_dom"/>
</dbReference>
<evidence type="ECO:0000259" key="2">
    <source>
        <dbReference type="PROSITE" id="PS50800"/>
    </source>
</evidence>
<evidence type="ECO:0000256" key="1">
    <source>
        <dbReference type="SAM" id="MobiDB-lite"/>
    </source>
</evidence>
<dbReference type="EMBL" id="BMAW01066305">
    <property type="protein sequence ID" value="GFT54428.1"/>
    <property type="molecule type" value="Genomic_DNA"/>
</dbReference>
<reference evidence="3" key="1">
    <citation type="submission" date="2020-08" db="EMBL/GenBank/DDBJ databases">
        <title>Multicomponent nature underlies the extraordinary mechanical properties of spider dragline silk.</title>
        <authorList>
            <person name="Kono N."/>
            <person name="Nakamura H."/>
            <person name="Mori M."/>
            <person name="Yoshida Y."/>
            <person name="Ohtoshi R."/>
            <person name="Malay A.D."/>
            <person name="Moran D.A.P."/>
            <person name="Tomita M."/>
            <person name="Numata K."/>
            <person name="Arakawa K."/>
        </authorList>
    </citation>
    <scope>NUCLEOTIDE SEQUENCE</scope>
</reference>
<protein>
    <submittedName>
        <fullName evidence="3">CCHC-type domain-containing protein</fullName>
    </submittedName>
</protein>
<name>A0A8X6P6V0_NEPPI</name>
<dbReference type="SMART" id="SM00513">
    <property type="entry name" value="SAP"/>
    <property type="match status" value="1"/>
</dbReference>
<feature type="compositionally biased region" description="Basic and acidic residues" evidence="1">
    <location>
        <begin position="44"/>
        <end position="53"/>
    </location>
</feature>
<dbReference type="Pfam" id="PF02037">
    <property type="entry name" value="SAP"/>
    <property type="match status" value="1"/>
</dbReference>
<keyword evidence="4" id="KW-1185">Reference proteome</keyword>
<gene>
    <name evidence="3" type="primary">RF55_23637</name>
    <name evidence="3" type="ORF">NPIL_533861</name>
</gene>
<evidence type="ECO:0000313" key="4">
    <source>
        <dbReference type="Proteomes" id="UP000887013"/>
    </source>
</evidence>
<dbReference type="Gene3D" id="1.10.720.30">
    <property type="entry name" value="SAP domain"/>
    <property type="match status" value="1"/>
</dbReference>
<comment type="caution">
    <text evidence="3">The sequence shown here is derived from an EMBL/GenBank/DDBJ whole genome shotgun (WGS) entry which is preliminary data.</text>
</comment>